<dbReference type="EMBL" id="CP031041">
    <property type="protein sequence ID" value="QDZ22622.1"/>
    <property type="molecule type" value="Genomic_DNA"/>
</dbReference>
<dbReference type="FunFam" id="3.40.1380.10:FF:000006">
    <property type="entry name" value="ATP synthase gamma chain"/>
    <property type="match status" value="1"/>
</dbReference>
<name>A0A5B8MT99_9CHLO</name>
<dbReference type="NCBIfam" id="TIGR01146">
    <property type="entry name" value="ATPsyn_F1gamma"/>
    <property type="match status" value="1"/>
</dbReference>
<evidence type="ECO:0000256" key="5">
    <source>
        <dbReference type="ARBA" id="ARBA00022781"/>
    </source>
</evidence>
<feature type="coiled-coil region" evidence="11">
    <location>
        <begin position="337"/>
        <end position="364"/>
    </location>
</feature>
<sequence>MSSLLFANQQGLQQQQQQEVFTMQAIGGKRARFVRGGQVVASPAPGARRQQRAGRLACNASLKDIRDRIGSVKNTQKITDAMKLVAAAKVRRAQDAVIQGRPFASKLVDMLYGVNTRLRNEAEVDSPLLDVKPVEKVLIVSFTGDRGLCGGFNNFIMKRTEQRVAELRASGVEAELLMVGKKGGQYFGRREDQYEVVRSFETGQKPTVKESQAIADVIYSKFVGGEVQKVELIYTKFVSLISSDPIVQTLLPMTPEGEVCDIEGNCIDAADDELFKLTTKEGELAVERESTNISDGEGFDELLIFEQEPQQILDALLPLYMNGTVLRALQESLASELAARMNAMNSASDNAKELKKNLTLLYNRGRQAKITGEIIEIVAGSSV</sequence>
<dbReference type="PANTHER" id="PTHR11693">
    <property type="entry name" value="ATP SYNTHASE GAMMA CHAIN"/>
    <property type="match status" value="1"/>
</dbReference>
<dbReference type="Pfam" id="PF00231">
    <property type="entry name" value="ATP-synt"/>
    <property type="match status" value="1"/>
</dbReference>
<dbReference type="Gene3D" id="3.40.1380.10">
    <property type="match status" value="1"/>
</dbReference>
<dbReference type="HAMAP" id="MF_00815">
    <property type="entry name" value="ATP_synth_gamma_bact"/>
    <property type="match status" value="1"/>
</dbReference>
<comment type="subcellular location">
    <subcellularLocation>
        <location evidence="2">Plastid</location>
        <location evidence="2">Chloroplast thylakoid membrane</location>
        <topology evidence="2">Peripheral membrane protein</topology>
    </subcellularLocation>
</comment>
<keyword evidence="8" id="KW-0139">CF(1)</keyword>
<proteinExistence type="inferred from homology"/>
<accession>A0A5B8MT99</accession>
<keyword evidence="7" id="KW-0472">Membrane</keyword>
<dbReference type="Proteomes" id="UP000316726">
    <property type="component" value="Chromosome 8"/>
</dbReference>
<comment type="function">
    <text evidence="1">Produces ATP from ADP in the presence of a proton gradient across the membrane. The gamma chain is believed to be important in regulating ATPase activity and the flow of protons through the CF(0) complex.</text>
</comment>
<evidence type="ECO:0000256" key="2">
    <source>
        <dbReference type="ARBA" id="ARBA00004525"/>
    </source>
</evidence>
<organism evidence="12 13">
    <name type="scientific">Chloropicon primus</name>
    <dbReference type="NCBI Taxonomy" id="1764295"/>
    <lineage>
        <taxon>Eukaryota</taxon>
        <taxon>Viridiplantae</taxon>
        <taxon>Chlorophyta</taxon>
        <taxon>Chloropicophyceae</taxon>
        <taxon>Chloropicales</taxon>
        <taxon>Chloropicaceae</taxon>
        <taxon>Chloropicon</taxon>
    </lineage>
</organism>
<evidence type="ECO:0000256" key="6">
    <source>
        <dbReference type="ARBA" id="ARBA00023065"/>
    </source>
</evidence>
<protein>
    <recommendedName>
        <fullName evidence="10">F-ATPase gamma subunit</fullName>
    </recommendedName>
</protein>
<dbReference type="GO" id="GO:0046933">
    <property type="term" value="F:proton-transporting ATP synthase activity, rotational mechanism"/>
    <property type="evidence" value="ECO:0007669"/>
    <property type="project" value="InterPro"/>
</dbReference>
<keyword evidence="9" id="KW-0066">ATP synthesis</keyword>
<evidence type="ECO:0000256" key="11">
    <source>
        <dbReference type="SAM" id="Coils"/>
    </source>
</evidence>
<evidence type="ECO:0000256" key="7">
    <source>
        <dbReference type="ARBA" id="ARBA00023136"/>
    </source>
</evidence>
<evidence type="ECO:0000256" key="1">
    <source>
        <dbReference type="ARBA" id="ARBA00003456"/>
    </source>
</evidence>
<evidence type="ECO:0000256" key="4">
    <source>
        <dbReference type="ARBA" id="ARBA00022448"/>
    </source>
</evidence>
<dbReference type="PANTHER" id="PTHR11693:SF41">
    <property type="entry name" value="ATP SYNTHASE GAMMA CHAIN, CHLOROPLASTIC"/>
    <property type="match status" value="1"/>
</dbReference>
<dbReference type="GO" id="GO:0045259">
    <property type="term" value="C:proton-transporting ATP synthase complex"/>
    <property type="evidence" value="ECO:0007669"/>
    <property type="project" value="UniProtKB-KW"/>
</dbReference>
<dbReference type="CDD" id="cd12151">
    <property type="entry name" value="F1-ATPase_gamma"/>
    <property type="match status" value="1"/>
</dbReference>
<dbReference type="InterPro" id="IPR035968">
    <property type="entry name" value="ATP_synth_F1_ATPase_gsu"/>
</dbReference>
<gene>
    <name evidence="12" type="ORF">A3770_08p51400</name>
</gene>
<dbReference type="NCBIfam" id="NF004145">
    <property type="entry name" value="PRK05621.1-2"/>
    <property type="match status" value="1"/>
</dbReference>
<dbReference type="PRINTS" id="PR00126">
    <property type="entry name" value="ATPASEGAMMA"/>
</dbReference>
<dbReference type="SUPFAM" id="SSF52943">
    <property type="entry name" value="ATP synthase (F1-ATPase), gamma subunit"/>
    <property type="match status" value="1"/>
</dbReference>
<keyword evidence="6" id="KW-0406">Ion transport</keyword>
<evidence type="ECO:0000256" key="3">
    <source>
        <dbReference type="ARBA" id="ARBA00007681"/>
    </source>
</evidence>
<evidence type="ECO:0000256" key="8">
    <source>
        <dbReference type="ARBA" id="ARBA00023196"/>
    </source>
</evidence>
<evidence type="ECO:0000256" key="10">
    <source>
        <dbReference type="ARBA" id="ARBA00031066"/>
    </source>
</evidence>
<dbReference type="STRING" id="1764295.A0A5B8MT99"/>
<keyword evidence="5" id="KW-0375">Hydrogen ion transport</keyword>
<evidence type="ECO:0000313" key="13">
    <source>
        <dbReference type="Proteomes" id="UP000316726"/>
    </source>
</evidence>
<reference evidence="12 13" key="1">
    <citation type="submission" date="2018-07" db="EMBL/GenBank/DDBJ databases">
        <title>The complete nuclear genome of the prasinophyte Chloropicon primus (CCMP1205).</title>
        <authorList>
            <person name="Pombert J.-F."/>
            <person name="Otis C."/>
            <person name="Turmel M."/>
            <person name="Lemieux C."/>
        </authorList>
    </citation>
    <scope>NUCLEOTIDE SEQUENCE [LARGE SCALE GENOMIC DNA]</scope>
    <source>
        <strain evidence="12 13">CCMP1205</strain>
    </source>
</reference>
<dbReference type="FunFam" id="1.10.287.80:FF:000003">
    <property type="entry name" value="ATP synthase gamma chain, chloroplastic"/>
    <property type="match status" value="1"/>
</dbReference>
<comment type="similarity">
    <text evidence="3">Belongs to the ATPase gamma chain family.</text>
</comment>
<keyword evidence="13" id="KW-1185">Reference proteome</keyword>
<dbReference type="Gene3D" id="1.10.287.80">
    <property type="entry name" value="ATP synthase, gamma subunit, helix hairpin domain"/>
    <property type="match status" value="2"/>
</dbReference>
<evidence type="ECO:0000313" key="12">
    <source>
        <dbReference type="EMBL" id="QDZ22622.1"/>
    </source>
</evidence>
<dbReference type="OrthoDB" id="239812at2759"/>
<evidence type="ECO:0000256" key="9">
    <source>
        <dbReference type="ARBA" id="ARBA00023310"/>
    </source>
</evidence>
<dbReference type="FunFam" id="1.10.287.80:FF:000004">
    <property type="entry name" value="ATP synthase gamma chain, chloroplastic"/>
    <property type="match status" value="1"/>
</dbReference>
<dbReference type="AlphaFoldDB" id="A0A5B8MT99"/>
<dbReference type="GO" id="GO:0009535">
    <property type="term" value="C:chloroplast thylakoid membrane"/>
    <property type="evidence" value="ECO:0007669"/>
    <property type="project" value="UniProtKB-SubCell"/>
</dbReference>
<dbReference type="InterPro" id="IPR000131">
    <property type="entry name" value="ATP_synth_F1_gsu"/>
</dbReference>
<keyword evidence="4" id="KW-0813">Transport</keyword>
<keyword evidence="11" id="KW-0175">Coiled coil</keyword>